<dbReference type="InterPro" id="IPR050618">
    <property type="entry name" value="Ubq-SigPath_Reg"/>
</dbReference>
<feature type="domain" description="SPRY" evidence="2">
    <location>
        <begin position="188"/>
        <end position="333"/>
    </location>
</feature>
<feature type="compositionally biased region" description="Pro residues" evidence="1">
    <location>
        <begin position="46"/>
        <end position="62"/>
    </location>
</feature>
<dbReference type="SUPFAM" id="SSF49899">
    <property type="entry name" value="Concanavalin A-like lectins/glucanases"/>
    <property type="match status" value="1"/>
</dbReference>
<dbReference type="Pfam" id="PF00622">
    <property type="entry name" value="SPRY"/>
    <property type="match status" value="1"/>
</dbReference>
<name>A0AAD7FMT6_9AGAR</name>
<feature type="region of interest" description="Disordered" evidence="1">
    <location>
        <begin position="1"/>
        <end position="77"/>
    </location>
</feature>
<organism evidence="3 4">
    <name type="scientific">Roridomyces roridus</name>
    <dbReference type="NCBI Taxonomy" id="1738132"/>
    <lineage>
        <taxon>Eukaryota</taxon>
        <taxon>Fungi</taxon>
        <taxon>Dikarya</taxon>
        <taxon>Basidiomycota</taxon>
        <taxon>Agaricomycotina</taxon>
        <taxon>Agaricomycetes</taxon>
        <taxon>Agaricomycetidae</taxon>
        <taxon>Agaricales</taxon>
        <taxon>Marasmiineae</taxon>
        <taxon>Mycenaceae</taxon>
        <taxon>Roridomyces</taxon>
    </lineage>
</organism>
<dbReference type="SMART" id="SM00449">
    <property type="entry name" value="SPRY"/>
    <property type="match status" value="1"/>
</dbReference>
<dbReference type="InterPro" id="IPR043136">
    <property type="entry name" value="B30.2/SPRY_sf"/>
</dbReference>
<evidence type="ECO:0000259" key="2">
    <source>
        <dbReference type="SMART" id="SM00449"/>
    </source>
</evidence>
<proteinExistence type="predicted"/>
<dbReference type="InterPro" id="IPR013320">
    <property type="entry name" value="ConA-like_dom_sf"/>
</dbReference>
<dbReference type="Proteomes" id="UP001221142">
    <property type="component" value="Unassembled WGS sequence"/>
</dbReference>
<sequence length="374" mass="41215">MHYPPPPGPPPTQNHRPPPGPPPGQRPQYAPPPGPPPVARPVQRYNPPPGRPPTSEPPPPQYAPTSGQSHESSEHNATLDEYETADLFCRRHPSIPIATIFHQDTHANLPVQKWGLVSRNADPAGTIHPNYMEPGITCVRITKSHHASGVRLVNRSADGREGEFQNRGDTCYTSNLPVIAGQYGVNAKRGVYFEVTIHEMSGELTTMALGMQCLPYPPNRLPGWHRRSAALHFDDGRIYFDNSDGGTDYYDASKAHNNNINLNHKGNVVGCGYDFNSNGVGYLFYTLNGRLLPIALRGIFDMGDKEEELVDVFAAVGVTDGPCRFTVNFGAEPFRWNGPAHSHSQGQNTWDQAAWTVEGIFNEFGRNEPPRYAA</sequence>
<dbReference type="EMBL" id="JARKIF010000010">
    <property type="protein sequence ID" value="KAJ7629019.1"/>
    <property type="molecule type" value="Genomic_DNA"/>
</dbReference>
<reference evidence="3" key="1">
    <citation type="submission" date="2023-03" db="EMBL/GenBank/DDBJ databases">
        <title>Massive genome expansion in bonnet fungi (Mycena s.s.) driven by repeated elements and novel gene families across ecological guilds.</title>
        <authorList>
            <consortium name="Lawrence Berkeley National Laboratory"/>
            <person name="Harder C.B."/>
            <person name="Miyauchi S."/>
            <person name="Viragh M."/>
            <person name="Kuo A."/>
            <person name="Thoen E."/>
            <person name="Andreopoulos B."/>
            <person name="Lu D."/>
            <person name="Skrede I."/>
            <person name="Drula E."/>
            <person name="Henrissat B."/>
            <person name="Morin E."/>
            <person name="Kohler A."/>
            <person name="Barry K."/>
            <person name="LaButti K."/>
            <person name="Morin E."/>
            <person name="Salamov A."/>
            <person name="Lipzen A."/>
            <person name="Mereny Z."/>
            <person name="Hegedus B."/>
            <person name="Baldrian P."/>
            <person name="Stursova M."/>
            <person name="Weitz H."/>
            <person name="Taylor A."/>
            <person name="Grigoriev I.V."/>
            <person name="Nagy L.G."/>
            <person name="Martin F."/>
            <person name="Kauserud H."/>
        </authorList>
    </citation>
    <scope>NUCLEOTIDE SEQUENCE</scope>
    <source>
        <strain evidence="3">9284</strain>
    </source>
</reference>
<feature type="compositionally biased region" description="Pro residues" evidence="1">
    <location>
        <begin position="1"/>
        <end position="39"/>
    </location>
</feature>
<dbReference type="AlphaFoldDB" id="A0AAD7FMT6"/>
<keyword evidence="4" id="KW-1185">Reference proteome</keyword>
<dbReference type="InterPro" id="IPR003877">
    <property type="entry name" value="SPRY_dom"/>
</dbReference>
<protein>
    <recommendedName>
        <fullName evidence="2">SPRY domain-containing protein</fullName>
    </recommendedName>
</protein>
<evidence type="ECO:0000313" key="4">
    <source>
        <dbReference type="Proteomes" id="UP001221142"/>
    </source>
</evidence>
<dbReference type="Gene3D" id="2.60.120.920">
    <property type="match status" value="1"/>
</dbReference>
<gene>
    <name evidence="3" type="ORF">FB45DRAFT_1004421</name>
</gene>
<evidence type="ECO:0000313" key="3">
    <source>
        <dbReference type="EMBL" id="KAJ7629019.1"/>
    </source>
</evidence>
<evidence type="ECO:0000256" key="1">
    <source>
        <dbReference type="SAM" id="MobiDB-lite"/>
    </source>
</evidence>
<comment type="caution">
    <text evidence="3">The sequence shown here is derived from an EMBL/GenBank/DDBJ whole genome shotgun (WGS) entry which is preliminary data.</text>
</comment>
<accession>A0AAD7FMT6</accession>
<dbReference type="PANTHER" id="PTHR12864">
    <property type="entry name" value="RAN BINDING PROTEIN 9-RELATED"/>
    <property type="match status" value="1"/>
</dbReference>